<dbReference type="OMA" id="WWYVISL"/>
<dbReference type="RefSeq" id="XP_004254992.1">
    <property type="nucleotide sequence ID" value="XM_004254944.1"/>
</dbReference>
<dbReference type="KEGG" id="eiv:EIN_225140"/>
<sequence>MLEVLFGSDKALSYENVKCLTNFTPFFTFLLVQYLDGLYNKNSSFVFTDFTNLVIQYVPPVKLVWYPVALCIIPIVMIFGSFSFFIIFPEQCDLLLTASVGKQKALLEQNNVFLDEYRVRSDIYYNTFLNLLMSPLTHLAEGFAIESVFRGYIFLSLINSLHPRIACIITGAIFGFYSIALTILGEGFDVAYFGEPFTGMVCTFLVHFFLNGIFCFFALKTKSMLICGFLSSAWIALQKNYLPFVTTVFDQTSPFYGPSYHGIIPASPIILTSFVLFFYMGWEAESPFELK</sequence>
<feature type="domain" description="CAAX prenyl protease 2/Lysostaphin resistance protein A-like" evidence="2">
    <location>
        <begin position="130"/>
        <end position="230"/>
    </location>
</feature>
<dbReference type="InterPro" id="IPR003675">
    <property type="entry name" value="Rce1/LyrA-like_dom"/>
</dbReference>
<feature type="transmembrane region" description="Helical" evidence="1">
    <location>
        <begin position="262"/>
        <end position="282"/>
    </location>
</feature>
<evidence type="ECO:0000256" key="1">
    <source>
        <dbReference type="SAM" id="Phobius"/>
    </source>
</evidence>
<feature type="transmembrane region" description="Helical" evidence="1">
    <location>
        <begin position="224"/>
        <end position="242"/>
    </location>
</feature>
<dbReference type="GO" id="GO:0080120">
    <property type="term" value="P:CAAX-box protein maturation"/>
    <property type="evidence" value="ECO:0007669"/>
    <property type="project" value="UniProtKB-ARBA"/>
</dbReference>
<keyword evidence="1" id="KW-0472">Membrane</keyword>
<reference evidence="3 4" key="1">
    <citation type="submission" date="2012-10" db="EMBL/GenBank/DDBJ databases">
        <authorList>
            <person name="Zafar N."/>
            <person name="Inman J."/>
            <person name="Hall N."/>
            <person name="Lorenzi H."/>
            <person name="Caler E."/>
        </authorList>
    </citation>
    <scope>NUCLEOTIDE SEQUENCE [LARGE SCALE GENOMIC DNA]</scope>
    <source>
        <strain evidence="3 4">IP1</strain>
    </source>
</reference>
<dbReference type="Proteomes" id="UP000014680">
    <property type="component" value="Unassembled WGS sequence"/>
</dbReference>
<protein>
    <recommendedName>
        <fullName evidence="2">CAAX prenyl protease 2/Lysostaphin resistance protein A-like domain-containing protein</fullName>
    </recommendedName>
</protein>
<gene>
    <name evidence="3" type="ORF">EIN_225140</name>
</gene>
<organism evidence="3 4">
    <name type="scientific">Entamoeba invadens IP1</name>
    <dbReference type="NCBI Taxonomy" id="370355"/>
    <lineage>
        <taxon>Eukaryota</taxon>
        <taxon>Amoebozoa</taxon>
        <taxon>Evosea</taxon>
        <taxon>Archamoebae</taxon>
        <taxon>Mastigamoebida</taxon>
        <taxon>Entamoebidae</taxon>
        <taxon>Entamoeba</taxon>
    </lineage>
</organism>
<dbReference type="GeneID" id="14887400"/>
<evidence type="ECO:0000313" key="4">
    <source>
        <dbReference type="Proteomes" id="UP000014680"/>
    </source>
</evidence>
<keyword evidence="4" id="KW-1185">Reference proteome</keyword>
<dbReference type="GO" id="GO:0004175">
    <property type="term" value="F:endopeptidase activity"/>
    <property type="evidence" value="ECO:0007669"/>
    <property type="project" value="UniProtKB-ARBA"/>
</dbReference>
<proteinExistence type="predicted"/>
<dbReference type="Pfam" id="PF02517">
    <property type="entry name" value="Rce1-like"/>
    <property type="match status" value="1"/>
</dbReference>
<feature type="transmembrane region" description="Helical" evidence="1">
    <location>
        <begin position="197"/>
        <end position="217"/>
    </location>
</feature>
<evidence type="ECO:0000313" key="3">
    <source>
        <dbReference type="EMBL" id="ELP88221.1"/>
    </source>
</evidence>
<keyword evidence="1" id="KW-0812">Transmembrane</keyword>
<name>A0A0A1U2C2_ENTIV</name>
<evidence type="ECO:0000259" key="2">
    <source>
        <dbReference type="Pfam" id="PF02517"/>
    </source>
</evidence>
<dbReference type="AlphaFoldDB" id="A0A0A1U2C2"/>
<accession>A0A0A1U2C2</accession>
<dbReference type="EMBL" id="KB206756">
    <property type="protein sequence ID" value="ELP88221.1"/>
    <property type="molecule type" value="Genomic_DNA"/>
</dbReference>
<keyword evidence="1" id="KW-1133">Transmembrane helix</keyword>
<feature type="transmembrane region" description="Helical" evidence="1">
    <location>
        <begin position="63"/>
        <end position="88"/>
    </location>
</feature>
<dbReference type="VEuPathDB" id="AmoebaDB:EIN_225140"/>
<feature type="transmembrane region" description="Helical" evidence="1">
    <location>
        <begin position="165"/>
        <end position="185"/>
    </location>
</feature>